<protein>
    <submittedName>
        <fullName evidence="2">Uncharacterized protein</fullName>
    </submittedName>
</protein>
<reference evidence="2" key="1">
    <citation type="submission" date="2023-01" db="EMBL/GenBank/DDBJ databases">
        <title>The chitinases involved in constricting ring structure development in the nematode-trapping fungus Drechslerella dactyloides.</title>
        <authorList>
            <person name="Wang R."/>
            <person name="Zhang L."/>
            <person name="Tang P."/>
            <person name="Li S."/>
            <person name="Liang L."/>
        </authorList>
    </citation>
    <scope>NUCLEOTIDE SEQUENCE</scope>
    <source>
        <strain evidence="2">YMF1.00031</strain>
    </source>
</reference>
<evidence type="ECO:0000256" key="1">
    <source>
        <dbReference type="SAM" id="MobiDB-lite"/>
    </source>
</evidence>
<feature type="compositionally biased region" description="Polar residues" evidence="1">
    <location>
        <begin position="102"/>
        <end position="123"/>
    </location>
</feature>
<feature type="region of interest" description="Disordered" evidence="1">
    <location>
        <begin position="81"/>
        <end position="146"/>
    </location>
</feature>
<gene>
    <name evidence="2" type="ORF">Dda_4102</name>
</gene>
<feature type="compositionally biased region" description="Low complexity" evidence="1">
    <location>
        <begin position="241"/>
        <end position="252"/>
    </location>
</feature>
<feature type="compositionally biased region" description="Basic and acidic residues" evidence="1">
    <location>
        <begin position="531"/>
        <end position="543"/>
    </location>
</feature>
<organism evidence="2 3">
    <name type="scientific">Drechslerella dactyloides</name>
    <name type="common">Nematode-trapping fungus</name>
    <name type="synonym">Arthrobotrys dactyloides</name>
    <dbReference type="NCBI Taxonomy" id="74499"/>
    <lineage>
        <taxon>Eukaryota</taxon>
        <taxon>Fungi</taxon>
        <taxon>Dikarya</taxon>
        <taxon>Ascomycota</taxon>
        <taxon>Pezizomycotina</taxon>
        <taxon>Orbiliomycetes</taxon>
        <taxon>Orbiliales</taxon>
        <taxon>Orbiliaceae</taxon>
        <taxon>Drechslerella</taxon>
    </lineage>
</organism>
<feature type="region of interest" description="Disordered" evidence="1">
    <location>
        <begin position="237"/>
        <end position="341"/>
    </location>
</feature>
<comment type="caution">
    <text evidence="2">The sequence shown here is derived from an EMBL/GenBank/DDBJ whole genome shotgun (WGS) entry which is preliminary data.</text>
</comment>
<evidence type="ECO:0000313" key="2">
    <source>
        <dbReference type="EMBL" id="KAJ6261432.1"/>
    </source>
</evidence>
<dbReference type="Proteomes" id="UP001221413">
    <property type="component" value="Unassembled WGS sequence"/>
</dbReference>
<dbReference type="EMBL" id="JAQGDS010000004">
    <property type="protein sequence ID" value="KAJ6261432.1"/>
    <property type="molecule type" value="Genomic_DNA"/>
</dbReference>
<keyword evidence="3" id="KW-1185">Reference proteome</keyword>
<feature type="region of interest" description="Disordered" evidence="1">
    <location>
        <begin position="208"/>
        <end position="227"/>
    </location>
</feature>
<name>A0AAD6J3K6_DREDA</name>
<proteinExistence type="predicted"/>
<feature type="region of interest" description="Disordered" evidence="1">
    <location>
        <begin position="1"/>
        <end position="63"/>
    </location>
</feature>
<evidence type="ECO:0000313" key="3">
    <source>
        <dbReference type="Proteomes" id="UP001221413"/>
    </source>
</evidence>
<feature type="compositionally biased region" description="Polar residues" evidence="1">
    <location>
        <begin position="9"/>
        <end position="19"/>
    </location>
</feature>
<feature type="region of interest" description="Disordered" evidence="1">
    <location>
        <begin position="529"/>
        <end position="559"/>
    </location>
</feature>
<dbReference type="AlphaFoldDB" id="A0AAD6J3K6"/>
<feature type="compositionally biased region" description="Low complexity" evidence="1">
    <location>
        <begin position="39"/>
        <end position="50"/>
    </location>
</feature>
<accession>A0AAD6J3K6</accession>
<sequence>MAYRRSKSAARTQRNTNMEDITKSAHSSHHLRNQRPSFLPLQTPTRPLPTFSSSSAVSHLPNKPTLNSNNVSLSSPYSLSFPSAPSSVMSTPNFTPGARRNTFGSGISTDMDETNTSATSPLPSSMADGVKADENAKSKTSSPFASQGNISEAISVSQTSAEVIPGYQRGASFANGLPEPKTEHMDYFFRTLNPPAGDNFPRLEVNGEESISRGRSLTRDPTAASVLEDARRRISQNTEQGAAGSFGANGSATDHVAGSGTTSDQAVRTSGETSRRGRSGVFSFLKLGKKSAVKSGKAPAGPEDQEQGDSPHAGGESSAPSVTDNHRYVVGTAPPMEDGRDMRNFATWHRDLTTDFENRRLEGRHEHPLEGTAALNQQSSITSMGIKQLIRSIGKTVKKGAKGFKKVVLHQAQAVPSQVSTIAHGHIPRQPKVMSKKALTRTQRMAEYKAITGSVLPTFGPRVPTPPPIIIESSTDLNGAVNMPTSTQAQPILKPIAGPVITLDVGSATTPKVNGRPKLERNHSYSSLIEEAERLSPRPKSTENDPIAQKENSEGASQIFAEKAFKGW</sequence>